<dbReference type="InterPro" id="IPR006224">
    <property type="entry name" value="PsdUridine_synth_RluA-like_CS"/>
</dbReference>
<protein>
    <submittedName>
        <fullName evidence="5">RNA pseudouridylate synthase-like protein</fullName>
    </submittedName>
</protein>
<dbReference type="AlphaFoldDB" id="A0AAW0F7L0"/>
<accession>A0AAW0F7L0</accession>
<dbReference type="CDD" id="cd00165">
    <property type="entry name" value="S4"/>
    <property type="match status" value="1"/>
</dbReference>
<evidence type="ECO:0000256" key="2">
    <source>
        <dbReference type="PROSITE-ProRule" id="PRU00182"/>
    </source>
</evidence>
<gene>
    <name evidence="5" type="ORF">NESM_000167900</name>
</gene>
<dbReference type="GO" id="GO:0003723">
    <property type="term" value="F:RNA binding"/>
    <property type="evidence" value="ECO:0007669"/>
    <property type="project" value="UniProtKB-KW"/>
</dbReference>
<evidence type="ECO:0000259" key="4">
    <source>
        <dbReference type="Pfam" id="PF00849"/>
    </source>
</evidence>
<sequence length="517" mass="55157">MAREHRYCRPRRDPPECLLGYLAKKFTYLSAEEWQQHLAAGHVSVNSILVADGAYVLRQGDMLCFSPPRSLEPPVDEEHLEVLYEDAALLAIAKNGNIPVAEGGRYCENTLVEVLRRRGAAAFYTSETRRGPADLPGGVEPLSRVSVAAAAREGCTNSTVTRHVTAVSPGCVDGADGAAPSTRRRLEGHSPPSTSATVAAPASGPADLFTVHRLDKETSGVVVLAKQVSTAKALASQLAAQTQGCTDAVEALLRERGDGVAFTSADFDDLMRRTAQAVHKSYTAVLRGAAPVGHTFVVVNRMDAMAQHPVHGSDPQHAQLKKLKMCCVPCGETADERCGGWGRVAATRIHVVASMEALGLSCVHVELLTGRSHQIRLHCATIGYPVLGDKLYTTATPGHDGGAVAVADSVYLERVRREDDPFLPISDDNGSGSDHNHGGGGGACRMWCRRHLLHATQLTLPHPDGLPAPALSFTASPLPFFLADVRFGAEADAAIFCQWLKDAVAELPCSHAATQER</sequence>
<evidence type="ECO:0000256" key="1">
    <source>
        <dbReference type="ARBA" id="ARBA00010876"/>
    </source>
</evidence>
<dbReference type="CDD" id="cd02869">
    <property type="entry name" value="PseudoU_synth_RluA_like"/>
    <property type="match status" value="1"/>
</dbReference>
<keyword evidence="6" id="KW-1185">Reference proteome</keyword>
<comment type="similarity">
    <text evidence="1">Belongs to the pseudouridine synthase RluA family.</text>
</comment>
<dbReference type="InterPro" id="IPR020103">
    <property type="entry name" value="PsdUridine_synth_cat_dom_sf"/>
</dbReference>
<dbReference type="PROSITE" id="PS01129">
    <property type="entry name" value="PSI_RLU"/>
    <property type="match status" value="1"/>
</dbReference>
<dbReference type="InterPro" id="IPR006145">
    <property type="entry name" value="PsdUridine_synth_RsuA/RluA"/>
</dbReference>
<feature type="compositionally biased region" description="Low complexity" evidence="3">
    <location>
        <begin position="190"/>
        <end position="201"/>
    </location>
</feature>
<feature type="region of interest" description="Disordered" evidence="3">
    <location>
        <begin position="175"/>
        <end position="201"/>
    </location>
</feature>
<dbReference type="EMBL" id="JAECZO010000011">
    <property type="protein sequence ID" value="KAK7201078.1"/>
    <property type="molecule type" value="Genomic_DNA"/>
</dbReference>
<dbReference type="PANTHER" id="PTHR21600:SF87">
    <property type="entry name" value="RNA PSEUDOURIDYLATE SYNTHASE DOMAIN-CONTAINING PROTEIN 1"/>
    <property type="match status" value="1"/>
</dbReference>
<dbReference type="GO" id="GO:0000455">
    <property type="term" value="P:enzyme-directed rRNA pseudouridine synthesis"/>
    <property type="evidence" value="ECO:0007669"/>
    <property type="project" value="TreeGrafter"/>
</dbReference>
<organism evidence="5 6">
    <name type="scientific">Novymonas esmeraldas</name>
    <dbReference type="NCBI Taxonomy" id="1808958"/>
    <lineage>
        <taxon>Eukaryota</taxon>
        <taxon>Discoba</taxon>
        <taxon>Euglenozoa</taxon>
        <taxon>Kinetoplastea</taxon>
        <taxon>Metakinetoplastina</taxon>
        <taxon>Trypanosomatida</taxon>
        <taxon>Trypanosomatidae</taxon>
        <taxon>Novymonas</taxon>
    </lineage>
</organism>
<dbReference type="InterPro" id="IPR050188">
    <property type="entry name" value="RluA_PseudoU_synthase"/>
</dbReference>
<keyword evidence="2" id="KW-0694">RNA-binding</keyword>
<comment type="caution">
    <text evidence="5">The sequence shown here is derived from an EMBL/GenBank/DDBJ whole genome shotgun (WGS) entry which is preliminary data.</text>
</comment>
<dbReference type="Pfam" id="PF00849">
    <property type="entry name" value="PseudoU_synth_2"/>
    <property type="match status" value="2"/>
</dbReference>
<proteinExistence type="inferred from homology"/>
<dbReference type="Proteomes" id="UP001430356">
    <property type="component" value="Unassembled WGS sequence"/>
</dbReference>
<dbReference type="Gene3D" id="3.30.2350.10">
    <property type="entry name" value="Pseudouridine synthase"/>
    <property type="match status" value="1"/>
</dbReference>
<feature type="domain" description="Pseudouridine synthase RsuA/RluA-like" evidence="4">
    <location>
        <begin position="275"/>
        <end position="380"/>
    </location>
</feature>
<dbReference type="SUPFAM" id="SSF55120">
    <property type="entry name" value="Pseudouridine synthase"/>
    <property type="match status" value="1"/>
</dbReference>
<evidence type="ECO:0000256" key="3">
    <source>
        <dbReference type="SAM" id="MobiDB-lite"/>
    </source>
</evidence>
<dbReference type="PANTHER" id="PTHR21600">
    <property type="entry name" value="MITOCHONDRIAL RNA PSEUDOURIDINE SYNTHASE"/>
    <property type="match status" value="1"/>
</dbReference>
<dbReference type="GO" id="GO:0009982">
    <property type="term" value="F:pseudouridine synthase activity"/>
    <property type="evidence" value="ECO:0007669"/>
    <property type="project" value="InterPro"/>
</dbReference>
<reference evidence="5 6" key="1">
    <citation type="journal article" date="2021" name="MBio">
        <title>A New Model Trypanosomatid, Novymonas esmeraldas: Genomic Perception of Its 'Candidatus Pandoraea novymonadis' Endosymbiont.</title>
        <authorList>
            <person name="Zakharova A."/>
            <person name="Saura A."/>
            <person name="Butenko A."/>
            <person name="Podesvova L."/>
            <person name="Warmusova S."/>
            <person name="Kostygov A.Y."/>
            <person name="Nenarokova A."/>
            <person name="Lukes J."/>
            <person name="Opperdoes F.R."/>
            <person name="Yurchenko V."/>
        </authorList>
    </citation>
    <scope>NUCLEOTIDE SEQUENCE [LARGE SCALE GENOMIC DNA]</scope>
    <source>
        <strain evidence="5 6">E262AT.01</strain>
    </source>
</reference>
<feature type="domain" description="Pseudouridine synthase RsuA/RluA-like" evidence="4">
    <location>
        <begin position="188"/>
        <end position="240"/>
    </location>
</feature>
<evidence type="ECO:0000313" key="5">
    <source>
        <dbReference type="EMBL" id="KAK7201078.1"/>
    </source>
</evidence>
<evidence type="ECO:0000313" key="6">
    <source>
        <dbReference type="Proteomes" id="UP001430356"/>
    </source>
</evidence>
<name>A0AAW0F7L0_9TRYP</name>
<dbReference type="PROSITE" id="PS50889">
    <property type="entry name" value="S4"/>
    <property type="match status" value="1"/>
</dbReference>